<evidence type="ECO:0000256" key="1">
    <source>
        <dbReference type="SAM" id="SignalP"/>
    </source>
</evidence>
<reference evidence="2 3" key="1">
    <citation type="submission" date="2021-07" db="EMBL/GenBank/DDBJ databases">
        <title>Alteriqipengyuania abyssalis NZ-12B nov, sp.nov isolated from deep sea sponge in pacific ocean.</title>
        <authorList>
            <person name="Tareen S."/>
            <person name="Wink J."/>
        </authorList>
    </citation>
    <scope>NUCLEOTIDE SEQUENCE [LARGE SCALE GENOMIC DNA]</scope>
    <source>
        <strain evidence="2 3">NZ-12B</strain>
    </source>
</reference>
<sequence length="334" mass="37618">MARFALALLCWLGILAASPAAADEPRNFIYTGELAEHLDLLDRPDIEGAQVVYPWRMLEPEKGEYDFSAIEADLARTDARGKQLFAQIQDRFFLPTARNVPQYLLDDPEYGGGLARQYDNPGEGEPEGQGWTAMQWNPAVRARFQALLQALAERFDGRLYGVNLPETSFDPLSEEGGEDGFTCDAYFAGTLDNMRAARAAFEETQVVQYINFWPCEWNNDHRYMERAFALAVEQGIGTGGPDIVPHRRAQMKNSYPFFNRHKDDLPLIAMAIQEPTLSYTNPETGKKFAREEFVAFARDYLRVDVIFWSVEAPWLAGDRTQKTPPSRAGLSVGG</sequence>
<dbReference type="Proteomes" id="UP000759298">
    <property type="component" value="Unassembled WGS sequence"/>
</dbReference>
<dbReference type="EMBL" id="JAHWXP010000002">
    <property type="protein sequence ID" value="MBY8337313.1"/>
    <property type="molecule type" value="Genomic_DNA"/>
</dbReference>
<dbReference type="InterPro" id="IPR017853">
    <property type="entry name" value="GH"/>
</dbReference>
<name>A0ABS7PFQ2_9SPHN</name>
<gene>
    <name evidence="2" type="ORF">KYN89_09640</name>
</gene>
<accession>A0ABS7PFQ2</accession>
<keyword evidence="1" id="KW-0732">Signal</keyword>
<keyword evidence="3" id="KW-1185">Reference proteome</keyword>
<feature type="chain" id="PRO_5046347916" evidence="1">
    <location>
        <begin position="23"/>
        <end position="334"/>
    </location>
</feature>
<protein>
    <submittedName>
        <fullName evidence="2">Uncharacterized protein</fullName>
    </submittedName>
</protein>
<feature type="signal peptide" evidence="1">
    <location>
        <begin position="1"/>
        <end position="22"/>
    </location>
</feature>
<proteinExistence type="predicted"/>
<dbReference type="SUPFAM" id="SSF51445">
    <property type="entry name" value="(Trans)glycosidases"/>
    <property type="match status" value="1"/>
</dbReference>
<comment type="caution">
    <text evidence="2">The sequence shown here is derived from an EMBL/GenBank/DDBJ whole genome shotgun (WGS) entry which is preliminary data.</text>
</comment>
<evidence type="ECO:0000313" key="3">
    <source>
        <dbReference type="Proteomes" id="UP000759298"/>
    </source>
</evidence>
<dbReference type="Gene3D" id="3.20.20.80">
    <property type="entry name" value="Glycosidases"/>
    <property type="match status" value="1"/>
</dbReference>
<organism evidence="2 3">
    <name type="scientific">Alteriqipengyuania abyssalis</name>
    <dbReference type="NCBI Taxonomy" id="2860200"/>
    <lineage>
        <taxon>Bacteria</taxon>
        <taxon>Pseudomonadati</taxon>
        <taxon>Pseudomonadota</taxon>
        <taxon>Alphaproteobacteria</taxon>
        <taxon>Sphingomonadales</taxon>
        <taxon>Erythrobacteraceae</taxon>
        <taxon>Alteriqipengyuania</taxon>
    </lineage>
</organism>
<evidence type="ECO:0000313" key="2">
    <source>
        <dbReference type="EMBL" id="MBY8337313.1"/>
    </source>
</evidence>